<proteinExistence type="predicted"/>
<dbReference type="AlphaFoldDB" id="A0A1G6YWC1"/>
<dbReference type="STRING" id="426756.SAMN04488126_102108"/>
<organism evidence="1 2">
    <name type="scientific">Bhargavaea beijingensis</name>
    <dbReference type="NCBI Taxonomy" id="426756"/>
    <lineage>
        <taxon>Bacteria</taxon>
        <taxon>Bacillati</taxon>
        <taxon>Bacillota</taxon>
        <taxon>Bacilli</taxon>
        <taxon>Bacillales</taxon>
        <taxon>Caryophanaceae</taxon>
        <taxon>Bhargavaea</taxon>
    </lineage>
</organism>
<sequence length="87" mass="10005">MKIFLRKKSGAGHCRAGLVYEALYPRALWEWRCIMGKNKKQQNKPGSTLNREEFGYGYDLSIDDMGVIGQNDAAKKQKPRGNKKEER</sequence>
<evidence type="ECO:0000313" key="2">
    <source>
        <dbReference type="Proteomes" id="UP000198823"/>
    </source>
</evidence>
<reference evidence="1 2" key="1">
    <citation type="submission" date="2016-10" db="EMBL/GenBank/DDBJ databases">
        <authorList>
            <person name="de Groot N.N."/>
        </authorList>
    </citation>
    <scope>NUCLEOTIDE SEQUENCE [LARGE SCALE GENOMIC DNA]</scope>
    <source>
        <strain evidence="1 2">CGMCC 1.6762</strain>
    </source>
</reference>
<dbReference type="EMBL" id="FNAR01000002">
    <property type="protein sequence ID" value="SDD94601.1"/>
    <property type="molecule type" value="Genomic_DNA"/>
</dbReference>
<name>A0A1G6YWC1_9BACL</name>
<gene>
    <name evidence="1" type="ORF">SAMN04488126_102108</name>
</gene>
<dbReference type="Proteomes" id="UP000198823">
    <property type="component" value="Unassembled WGS sequence"/>
</dbReference>
<accession>A0A1G6YWC1</accession>
<protein>
    <submittedName>
        <fullName evidence="1">Uncharacterized protein</fullName>
    </submittedName>
</protein>
<evidence type="ECO:0000313" key="1">
    <source>
        <dbReference type="EMBL" id="SDD94601.1"/>
    </source>
</evidence>